<comment type="function">
    <text evidence="1 6">Component of the RIX1 complex required for processing of ITS2 sequences from 35S pre-rRNA.</text>
</comment>
<dbReference type="GO" id="GO:0120330">
    <property type="term" value="C:rixosome complex"/>
    <property type="evidence" value="ECO:0007669"/>
    <property type="project" value="UniProtKB-UniRule"/>
</dbReference>
<keyword evidence="8" id="KW-1185">Reference proteome</keyword>
<evidence type="ECO:0000313" key="8">
    <source>
        <dbReference type="Proteomes" id="UP000829685"/>
    </source>
</evidence>
<dbReference type="PANTHER" id="PTHR18763:SF0">
    <property type="entry name" value="WD REPEAT-CONTAINING PROTEIN 18"/>
    <property type="match status" value="1"/>
</dbReference>
<organism evidence="7 8">
    <name type="scientific">Neoarthrinium moseri</name>
    <dbReference type="NCBI Taxonomy" id="1658444"/>
    <lineage>
        <taxon>Eukaryota</taxon>
        <taxon>Fungi</taxon>
        <taxon>Dikarya</taxon>
        <taxon>Ascomycota</taxon>
        <taxon>Pezizomycotina</taxon>
        <taxon>Sordariomycetes</taxon>
        <taxon>Xylariomycetidae</taxon>
        <taxon>Amphisphaeriales</taxon>
        <taxon>Apiosporaceae</taxon>
        <taxon>Neoarthrinium</taxon>
    </lineage>
</organism>
<dbReference type="AlphaFoldDB" id="A0A9P9WZG6"/>
<dbReference type="FunFam" id="2.130.10.10:FF:000929">
    <property type="entry name" value="Ribosomal assembly complex component Ipi3"/>
    <property type="match status" value="1"/>
</dbReference>
<dbReference type="GO" id="GO:0006364">
    <property type="term" value="P:rRNA processing"/>
    <property type="evidence" value="ECO:0007669"/>
    <property type="project" value="UniProtKB-UniRule"/>
</dbReference>
<proteinExistence type="inferred from homology"/>
<comment type="caution">
    <text evidence="7">The sequence shown here is derived from an EMBL/GenBank/DDBJ whole genome shotgun (WGS) entry which is preliminary data.</text>
</comment>
<dbReference type="InterPro" id="IPR015943">
    <property type="entry name" value="WD40/YVTN_repeat-like_dom_sf"/>
</dbReference>
<dbReference type="EMBL" id="JAFIMR010000001">
    <property type="protein sequence ID" value="KAI1881800.1"/>
    <property type="molecule type" value="Genomic_DNA"/>
</dbReference>
<dbReference type="InterPro" id="IPR045227">
    <property type="entry name" value="WDR18/Ipi3/RID3"/>
</dbReference>
<dbReference type="Gene3D" id="2.130.10.10">
    <property type="entry name" value="YVTN repeat-like/Quinoprotein amine dehydrogenase"/>
    <property type="match status" value="1"/>
</dbReference>
<name>A0A9P9WZG6_9PEZI</name>
<dbReference type="Proteomes" id="UP000829685">
    <property type="component" value="Unassembled WGS sequence"/>
</dbReference>
<keyword evidence="4" id="KW-0677">Repeat</keyword>
<comment type="subunit">
    <text evidence="6">Component of the RIX1 complex, composed of IPI1, RIX1/IPI2 and IPI3 in a 1:2:2 stoichiometry. The complex interacts (via RIX1) with MDN1 (via its hexameric AAA ATPase ring) and the pre-60S ribosome particles.</text>
</comment>
<evidence type="ECO:0000256" key="3">
    <source>
        <dbReference type="ARBA" id="ARBA00022574"/>
    </source>
</evidence>
<dbReference type="PANTHER" id="PTHR18763">
    <property type="entry name" value="WD-REPEAT PROTEIN 18"/>
    <property type="match status" value="1"/>
</dbReference>
<comment type="similarity">
    <text evidence="2 6">Belongs to the WD repeat IPI3/WDR18 family.</text>
</comment>
<keyword evidence="3 5" id="KW-0853">WD repeat</keyword>
<evidence type="ECO:0000256" key="2">
    <source>
        <dbReference type="ARBA" id="ARBA00010143"/>
    </source>
</evidence>
<reference evidence="7" key="1">
    <citation type="submission" date="2021-03" db="EMBL/GenBank/DDBJ databases">
        <title>Revisited historic fungal species revealed as producer of novel bioactive compounds through whole genome sequencing and comparative genomics.</title>
        <authorList>
            <person name="Vignolle G.A."/>
            <person name="Hochenegger N."/>
            <person name="Mach R.L."/>
            <person name="Mach-Aigner A.R."/>
            <person name="Javad Rahimi M."/>
            <person name="Salim K.A."/>
            <person name="Chan C.M."/>
            <person name="Lim L.B.L."/>
            <person name="Cai F."/>
            <person name="Druzhinina I.S."/>
            <person name="U'Ren J.M."/>
            <person name="Derntl C."/>
        </authorList>
    </citation>
    <scope>NUCLEOTIDE SEQUENCE</scope>
    <source>
        <strain evidence="7">TUCIM 5799</strain>
    </source>
</reference>
<keyword evidence="6" id="KW-0539">Nucleus</keyword>
<comment type="subcellular location">
    <subcellularLocation>
        <location evidence="6">Nucleus</location>
    </subcellularLocation>
</comment>
<dbReference type="SMART" id="SM00320">
    <property type="entry name" value="WD40"/>
    <property type="match status" value="4"/>
</dbReference>
<dbReference type="PROSITE" id="PS50082">
    <property type="entry name" value="WD_REPEATS_2"/>
    <property type="match status" value="2"/>
</dbReference>
<evidence type="ECO:0000256" key="4">
    <source>
        <dbReference type="ARBA" id="ARBA00022737"/>
    </source>
</evidence>
<protein>
    <recommendedName>
        <fullName evidence="6">Pre-rRNA-processing protein IPI3</fullName>
    </recommendedName>
</protein>
<feature type="repeat" description="WD" evidence="5">
    <location>
        <begin position="122"/>
        <end position="153"/>
    </location>
</feature>
<dbReference type="InterPro" id="IPR001680">
    <property type="entry name" value="WD40_rpt"/>
</dbReference>
<evidence type="ECO:0000256" key="6">
    <source>
        <dbReference type="RuleBase" id="RU369067"/>
    </source>
</evidence>
<keyword evidence="6" id="KW-0698">rRNA processing</keyword>
<evidence type="ECO:0000256" key="1">
    <source>
        <dbReference type="ARBA" id="ARBA00002355"/>
    </source>
</evidence>
<dbReference type="GO" id="GO:0005656">
    <property type="term" value="C:nuclear pre-replicative complex"/>
    <property type="evidence" value="ECO:0007669"/>
    <property type="project" value="TreeGrafter"/>
</dbReference>
<sequence>MLTERYFASITGPPLTNNTAIAKDVGIYEHILHPSHSTAGTFKKSSAPRHCLAVSDAHVFSAQHEKSTVHVYSREKGNQEATVTFQERIRSIALQGDVLVLGTDQGRIIVWETCTGRQVTTPACHVQAVTCIASTPYHLITGSDDSNILVWQLPRLLERDTTIEHEPEQTLSNHRAAITSLAVSQSINRDTNICVSASKDKSCIIWNYQTGMALRTLLLPTSPMNLCLDPCARAFYASTDDGSMFAVELFAEKSLIGAQSAEASSTAVQVLSPFGSVTQETGPASSLGLSYDGTLLLSGHPNGQILRWDLSTKAVATEIANLNAIVSNILFTSPISTSRDTQPVSIVKPFLGSRSYNFTAQLESDQADETHFAKMLNSKGFSQDALEQAIISLQQPQPQASAAGDDELRKEIESLREINNELNALQKKTLQRYIEAKSAQK</sequence>
<evidence type="ECO:0000313" key="7">
    <source>
        <dbReference type="EMBL" id="KAI1881800.1"/>
    </source>
</evidence>
<feature type="repeat" description="WD" evidence="5">
    <location>
        <begin position="171"/>
        <end position="216"/>
    </location>
</feature>
<gene>
    <name evidence="7" type="ORF">JX265_000626</name>
</gene>
<dbReference type="InterPro" id="IPR036322">
    <property type="entry name" value="WD40_repeat_dom_sf"/>
</dbReference>
<dbReference type="GO" id="GO:0006261">
    <property type="term" value="P:DNA-templated DNA replication"/>
    <property type="evidence" value="ECO:0007669"/>
    <property type="project" value="TreeGrafter"/>
</dbReference>
<dbReference type="SUPFAM" id="SSF50978">
    <property type="entry name" value="WD40 repeat-like"/>
    <property type="match status" value="1"/>
</dbReference>
<dbReference type="Pfam" id="PF00400">
    <property type="entry name" value="WD40"/>
    <property type="match status" value="2"/>
</dbReference>
<accession>A0A9P9WZG6</accession>
<evidence type="ECO:0000256" key="5">
    <source>
        <dbReference type="PROSITE-ProRule" id="PRU00221"/>
    </source>
</evidence>